<gene>
    <name evidence="2" type="ORF">UFOVP457_21</name>
</gene>
<feature type="transmembrane region" description="Helical" evidence="1">
    <location>
        <begin position="46"/>
        <end position="64"/>
    </location>
</feature>
<reference evidence="2" key="1">
    <citation type="submission" date="2020-04" db="EMBL/GenBank/DDBJ databases">
        <authorList>
            <person name="Chiriac C."/>
            <person name="Salcher M."/>
            <person name="Ghai R."/>
            <person name="Kavagutti S V."/>
        </authorList>
    </citation>
    <scope>NUCLEOTIDE SEQUENCE</scope>
</reference>
<name>A0A6J5MCK5_9CAUD</name>
<organism evidence="2">
    <name type="scientific">uncultured Caudovirales phage</name>
    <dbReference type="NCBI Taxonomy" id="2100421"/>
    <lineage>
        <taxon>Viruses</taxon>
        <taxon>Duplodnaviria</taxon>
        <taxon>Heunggongvirae</taxon>
        <taxon>Uroviricota</taxon>
        <taxon>Caudoviricetes</taxon>
        <taxon>Peduoviridae</taxon>
        <taxon>Maltschvirus</taxon>
        <taxon>Maltschvirus maltsch</taxon>
    </lineage>
</organism>
<dbReference type="EMBL" id="LR796435">
    <property type="protein sequence ID" value="CAB4144032.1"/>
    <property type="molecule type" value="Genomic_DNA"/>
</dbReference>
<keyword evidence="1" id="KW-0472">Membrane</keyword>
<proteinExistence type="predicted"/>
<protein>
    <submittedName>
        <fullName evidence="2">Uncharacterized protein</fullName>
    </submittedName>
</protein>
<keyword evidence="1" id="KW-1133">Transmembrane helix</keyword>
<evidence type="ECO:0000256" key="1">
    <source>
        <dbReference type="SAM" id="Phobius"/>
    </source>
</evidence>
<feature type="transmembrane region" description="Helical" evidence="1">
    <location>
        <begin position="21"/>
        <end position="40"/>
    </location>
</feature>
<accession>A0A6J5MCK5</accession>
<evidence type="ECO:0000313" key="2">
    <source>
        <dbReference type="EMBL" id="CAB4144032.1"/>
    </source>
</evidence>
<keyword evidence="1" id="KW-0812">Transmembrane</keyword>
<sequence length="68" mass="7870">MIINEKLLLAKIEKFFLANEYKFKISFIFLFSFIFCFLGLHGFLIPSLFTALTATLSAILGFWIKSLK</sequence>